<dbReference type="CDD" id="cd05840">
    <property type="entry name" value="PWWP_ScIOC4-like"/>
    <property type="match status" value="1"/>
</dbReference>
<feature type="compositionally biased region" description="Basic residues" evidence="1">
    <location>
        <begin position="156"/>
        <end position="167"/>
    </location>
</feature>
<dbReference type="Gene3D" id="2.30.30.140">
    <property type="match status" value="1"/>
</dbReference>
<feature type="compositionally biased region" description="Basic and acidic residues" evidence="1">
    <location>
        <begin position="184"/>
        <end position="193"/>
    </location>
</feature>
<dbReference type="InterPro" id="IPR000313">
    <property type="entry name" value="PWWP_dom"/>
</dbReference>
<dbReference type="InterPro" id="IPR017923">
    <property type="entry name" value="TFIIS_N"/>
</dbReference>
<reference evidence="3 4" key="1">
    <citation type="submission" date="2020-01" db="EMBL/GenBank/DDBJ databases">
        <authorList>
            <person name="Gupta K D."/>
        </authorList>
    </citation>
    <scope>NUCLEOTIDE SEQUENCE [LARGE SCALE GENOMIC DNA]</scope>
</reference>
<organism evidence="3 4">
    <name type="scientific">Cyclocybe aegerita</name>
    <name type="common">Black poplar mushroom</name>
    <name type="synonym">Agrocybe aegerita</name>
    <dbReference type="NCBI Taxonomy" id="1973307"/>
    <lineage>
        <taxon>Eukaryota</taxon>
        <taxon>Fungi</taxon>
        <taxon>Dikarya</taxon>
        <taxon>Basidiomycota</taxon>
        <taxon>Agaricomycotina</taxon>
        <taxon>Agaricomycetes</taxon>
        <taxon>Agaricomycetidae</taxon>
        <taxon>Agaricales</taxon>
        <taxon>Agaricineae</taxon>
        <taxon>Bolbitiaceae</taxon>
        <taxon>Cyclocybe</taxon>
    </lineage>
</organism>
<evidence type="ECO:0000259" key="2">
    <source>
        <dbReference type="PROSITE" id="PS50812"/>
    </source>
</evidence>
<feature type="compositionally biased region" description="Acidic residues" evidence="1">
    <location>
        <begin position="128"/>
        <end position="150"/>
    </location>
</feature>
<dbReference type="PROSITE" id="PS50812">
    <property type="entry name" value="PWWP"/>
    <property type="match status" value="1"/>
</dbReference>
<name>A0A8S0X8B4_CYCAE</name>
<dbReference type="InterPro" id="IPR035503">
    <property type="entry name" value="IOC4-like_PWWP"/>
</dbReference>
<dbReference type="EMBL" id="CACVBS010000089">
    <property type="protein sequence ID" value="CAA7270272.1"/>
    <property type="molecule type" value="Genomic_DNA"/>
</dbReference>
<comment type="caution">
    <text evidence="3">The sequence shown here is derived from an EMBL/GenBank/DDBJ whole genome shotgun (WGS) entry which is preliminary data.</text>
</comment>
<dbReference type="Proteomes" id="UP000467700">
    <property type="component" value="Unassembled WGS sequence"/>
</dbReference>
<evidence type="ECO:0000256" key="1">
    <source>
        <dbReference type="SAM" id="MobiDB-lite"/>
    </source>
</evidence>
<feature type="compositionally biased region" description="Acidic residues" evidence="1">
    <location>
        <begin position="209"/>
        <end position="225"/>
    </location>
</feature>
<feature type="compositionally biased region" description="Basic and acidic residues" evidence="1">
    <location>
        <begin position="241"/>
        <end position="252"/>
    </location>
</feature>
<dbReference type="SUPFAM" id="SSF47676">
    <property type="entry name" value="Conserved domain common to transcription factors TFIIS, elongin A, CRSP70"/>
    <property type="match status" value="1"/>
</dbReference>
<dbReference type="InterPro" id="IPR035441">
    <property type="entry name" value="TFIIS/LEDGF_dom_sf"/>
</dbReference>
<dbReference type="SMART" id="SM00293">
    <property type="entry name" value="PWWP"/>
    <property type="match status" value="1"/>
</dbReference>
<dbReference type="OrthoDB" id="62853at2759"/>
<feature type="region of interest" description="Disordered" evidence="1">
    <location>
        <begin position="126"/>
        <end position="264"/>
    </location>
</feature>
<feature type="domain" description="PWWP" evidence="2">
    <location>
        <begin position="17"/>
        <end position="71"/>
    </location>
</feature>
<evidence type="ECO:0000313" key="4">
    <source>
        <dbReference type="Proteomes" id="UP000467700"/>
    </source>
</evidence>
<proteinExistence type="predicted"/>
<dbReference type="Gene3D" id="1.20.930.10">
    <property type="entry name" value="Conserved domain common to transcription factors TFIIS, elongin A, CRSP70"/>
    <property type="match status" value="1"/>
</dbReference>
<dbReference type="SUPFAM" id="SSF63748">
    <property type="entry name" value="Tudor/PWWP/MBT"/>
    <property type="match status" value="1"/>
</dbReference>
<protein>
    <recommendedName>
        <fullName evidence="2">PWWP domain-containing protein</fullName>
    </recommendedName>
</protein>
<evidence type="ECO:0000313" key="3">
    <source>
        <dbReference type="EMBL" id="CAA7270272.1"/>
    </source>
</evidence>
<feature type="region of interest" description="Disordered" evidence="1">
    <location>
        <begin position="348"/>
        <end position="399"/>
    </location>
</feature>
<gene>
    <name evidence="3" type="ORF">AAE3_LOCUS12528</name>
</gene>
<dbReference type="Pfam" id="PF08711">
    <property type="entry name" value="Med26"/>
    <property type="match status" value="1"/>
</dbReference>
<sequence>MSKKTTKNTKEVREYAIGDSVLGKIRGFPPWPAIVVDPNEAPPAVRSEQPPGKKSAFQCVLFFPKGDYAWLTHKDLSALLPHEIEAFLADDSKKRNGELREGYQIARDPSNWIQELHERRARMLREEAELEENAQVDQLESEGDGDDGEGDSTTGKKSKSAVTKKRKRESDAEAPAKAKKGPRAKKEAGEPKKRGGGRKNGAKSKATVESEDEGEAGEVEDEEDAGPSKKATPPPAKRAKREKDDDGDDSKNPGDPQSVKVRDWRHRLQKTFLSNKTVPRADSMSEIDELFTTVEKYEEMTIEQLQFSKIGKVMRHIAAQPEEKVPRDGDFKFRARAKALVDKWHQILNANKPANGSPTSGQGQANGKTSEKGSKGVRGDGVEEEVTQGTRNLDLNGNDAIGSPVGAADTTLGDLSLLDVTMSEAA</sequence>
<dbReference type="AlphaFoldDB" id="A0A8S0X8B4"/>
<dbReference type="Pfam" id="PF00855">
    <property type="entry name" value="PWWP"/>
    <property type="match status" value="1"/>
</dbReference>
<feature type="compositionally biased region" description="Polar residues" evidence="1">
    <location>
        <begin position="348"/>
        <end position="368"/>
    </location>
</feature>
<feature type="compositionally biased region" description="Basic and acidic residues" evidence="1">
    <location>
        <begin position="369"/>
        <end position="381"/>
    </location>
</feature>
<accession>A0A8S0X8B4</accession>
<keyword evidence="4" id="KW-1185">Reference proteome</keyword>